<evidence type="ECO:0000313" key="1">
    <source>
        <dbReference type="EMBL" id="GAK49789.1"/>
    </source>
</evidence>
<gene>
    <name evidence="1" type="ORF">U14_01013</name>
</gene>
<name>A0A0S6VR56_9BACT</name>
<dbReference type="HOGENOM" id="CLU_198838_0_0_0"/>
<reference evidence="1 2" key="1">
    <citation type="journal article" date="2015" name="PeerJ">
        <title>First genomic representation of candidate bacterial phylum KSB3 points to enhanced environmental sensing as a trigger of wastewater bulking.</title>
        <authorList>
            <person name="Sekiguchi Y."/>
            <person name="Ohashi A."/>
            <person name="Parks D.H."/>
            <person name="Yamauchi T."/>
            <person name="Tyson G.W."/>
            <person name="Hugenholtz P."/>
        </authorList>
    </citation>
    <scope>NUCLEOTIDE SEQUENCE [LARGE SCALE GENOMIC DNA]</scope>
</reference>
<dbReference type="Proteomes" id="UP000030700">
    <property type="component" value="Unassembled WGS sequence"/>
</dbReference>
<accession>A0A0S6VR56</accession>
<protein>
    <submittedName>
        <fullName evidence="1">Prevent-host-death family protein</fullName>
    </submittedName>
</protein>
<evidence type="ECO:0000313" key="2">
    <source>
        <dbReference type="Proteomes" id="UP000030700"/>
    </source>
</evidence>
<proteinExistence type="predicted"/>
<sequence>MSVYVYTEALQKFAFLLEEAFRTGEVKVRRDDGKVFVIKPEPSLASPLDVESVNFGITTEEILECIHESREGRL</sequence>
<keyword evidence="2" id="KW-1185">Reference proteome</keyword>
<dbReference type="EMBL" id="DF820455">
    <property type="protein sequence ID" value="GAK49789.1"/>
    <property type="molecule type" value="Genomic_DNA"/>
</dbReference>
<dbReference type="AlphaFoldDB" id="A0A0S6VR56"/>
<organism evidence="1 2">
    <name type="scientific">Candidatus Moduliflexus flocculans</name>
    <dbReference type="NCBI Taxonomy" id="1499966"/>
    <lineage>
        <taxon>Bacteria</taxon>
        <taxon>Candidatus Moduliflexota</taxon>
        <taxon>Candidatus Moduliflexia</taxon>
        <taxon>Candidatus Moduliflexales</taxon>
        <taxon>Candidatus Moduliflexaceae</taxon>
    </lineage>
</organism>
<dbReference type="STRING" id="1499966.U14_01013"/>